<protein>
    <submittedName>
        <fullName evidence="2">Uncharacterized protein</fullName>
    </submittedName>
</protein>
<sequence length="44" mass="4586">MDAGVREVDELEQPGVVLGAQRGAGGAQHEVPQGPGVRVVARHR</sequence>
<dbReference type="EMBL" id="CP110615">
    <property type="protein sequence ID" value="UZJ24535.1"/>
    <property type="molecule type" value="Genomic_DNA"/>
</dbReference>
<reference evidence="2" key="1">
    <citation type="submission" date="2022-10" db="EMBL/GenBank/DDBJ databases">
        <title>Rhodococcus sp.75.</title>
        <authorList>
            <person name="Sun M."/>
        </authorList>
    </citation>
    <scope>NUCLEOTIDE SEQUENCE</scope>
    <source>
        <strain evidence="2">75</strain>
    </source>
</reference>
<evidence type="ECO:0000256" key="1">
    <source>
        <dbReference type="SAM" id="MobiDB-lite"/>
    </source>
</evidence>
<organism evidence="2 3">
    <name type="scientific">Rhodococcus antarcticus</name>
    <dbReference type="NCBI Taxonomy" id="2987751"/>
    <lineage>
        <taxon>Bacteria</taxon>
        <taxon>Bacillati</taxon>
        <taxon>Actinomycetota</taxon>
        <taxon>Actinomycetes</taxon>
        <taxon>Mycobacteriales</taxon>
        <taxon>Nocardiaceae</taxon>
        <taxon>Rhodococcus</taxon>
    </lineage>
</organism>
<proteinExistence type="predicted"/>
<dbReference type="RefSeq" id="WP_265382642.1">
    <property type="nucleotide sequence ID" value="NZ_CP110615.1"/>
</dbReference>
<gene>
    <name evidence="2" type="ORF">RHODO2019_15620</name>
</gene>
<keyword evidence="3" id="KW-1185">Reference proteome</keyword>
<name>A0ABY6NYR0_9NOCA</name>
<evidence type="ECO:0000313" key="3">
    <source>
        <dbReference type="Proteomes" id="UP001164965"/>
    </source>
</evidence>
<evidence type="ECO:0000313" key="2">
    <source>
        <dbReference type="EMBL" id="UZJ24535.1"/>
    </source>
</evidence>
<accession>A0ABY6NYR0</accession>
<dbReference type="Proteomes" id="UP001164965">
    <property type="component" value="Chromosome"/>
</dbReference>
<feature type="region of interest" description="Disordered" evidence="1">
    <location>
        <begin position="22"/>
        <end position="44"/>
    </location>
</feature>